<gene>
    <name evidence="2" type="ORF">ACD_3C00199G0002</name>
</gene>
<proteinExistence type="predicted"/>
<reference evidence="2" key="1">
    <citation type="journal article" date="2012" name="Science">
        <title>Fermentation, hydrogen, and sulfur metabolism in multiple uncultivated bacterial phyla.</title>
        <authorList>
            <person name="Wrighton K.C."/>
            <person name="Thomas B.C."/>
            <person name="Sharon I."/>
            <person name="Miller C.S."/>
            <person name="Castelle C.J."/>
            <person name="VerBerkmoes N.C."/>
            <person name="Wilkins M.J."/>
            <person name="Hettich R.L."/>
            <person name="Lipton M.S."/>
            <person name="Williams K.H."/>
            <person name="Long P.E."/>
            <person name="Banfield J.F."/>
        </authorList>
    </citation>
    <scope>NUCLEOTIDE SEQUENCE [LARGE SCALE GENOMIC DNA]</scope>
</reference>
<protein>
    <submittedName>
        <fullName evidence="2">Uncharacterized protein</fullName>
    </submittedName>
</protein>
<organism evidence="2">
    <name type="scientific">uncultured bacterium</name>
    <name type="common">gcode 4</name>
    <dbReference type="NCBI Taxonomy" id="1234023"/>
    <lineage>
        <taxon>Bacteria</taxon>
        <taxon>environmental samples</taxon>
    </lineage>
</organism>
<keyword evidence="1" id="KW-0472">Membrane</keyword>
<accession>K2F8K3</accession>
<evidence type="ECO:0000256" key="1">
    <source>
        <dbReference type="SAM" id="Phobius"/>
    </source>
</evidence>
<evidence type="ECO:0000313" key="2">
    <source>
        <dbReference type="EMBL" id="EKE27486.1"/>
    </source>
</evidence>
<dbReference type="AlphaFoldDB" id="K2F8K3"/>
<name>K2F8K3_9BACT</name>
<feature type="transmembrane region" description="Helical" evidence="1">
    <location>
        <begin position="6"/>
        <end position="24"/>
    </location>
</feature>
<dbReference type="EMBL" id="AMFJ01000473">
    <property type="protein sequence ID" value="EKE27486.1"/>
    <property type="molecule type" value="Genomic_DNA"/>
</dbReference>
<keyword evidence="1" id="KW-0812">Transmembrane</keyword>
<comment type="caution">
    <text evidence="2">The sequence shown here is derived from an EMBL/GenBank/DDBJ whole genome shotgun (WGS) entry which is preliminary data.</text>
</comment>
<keyword evidence="1" id="KW-1133">Transmembrane helix</keyword>
<sequence length="52" mass="6404">MDKKTFLVIISSILLIFLAFFYWMESNKTILIEWWTKWQINTNIIDSKWGEF</sequence>